<feature type="binding site" evidence="6">
    <location>
        <position position="76"/>
    </location>
    <ligand>
        <name>Mg(2+)</name>
        <dbReference type="ChEBI" id="CHEBI:18420"/>
        <label>1</label>
        <note>catalytic</note>
    </ligand>
</feature>
<evidence type="ECO:0000256" key="4">
    <source>
        <dbReference type="ARBA" id="ARBA00022801"/>
    </source>
</evidence>
<dbReference type="Gene3D" id="3.30.540.10">
    <property type="entry name" value="Fructose-1,6-Bisphosphatase, subunit A, domain 1"/>
    <property type="match status" value="1"/>
</dbReference>
<name>A0A484NCX9_9ASTE</name>
<evidence type="ECO:0008006" key="9">
    <source>
        <dbReference type="Google" id="ProtNLM"/>
    </source>
</evidence>
<reference evidence="7 8" key="1">
    <citation type="submission" date="2018-04" db="EMBL/GenBank/DDBJ databases">
        <authorList>
            <person name="Vogel A."/>
        </authorList>
    </citation>
    <scope>NUCLEOTIDE SEQUENCE [LARGE SCALE GENOMIC DNA]</scope>
</reference>
<sequence length="287" mass="31030">MSSLFDLGDEEIDRLIKVANSAAEAAGEIVNKYYCRRLKVDEKNGDGPVTMADREAERAMVEIIQENFPSHAIYGEETGWHNSKEGNEKPEFVWVLDPIDGTTSYIAGHGCISLLFGVLIGLVYRGKPFLGCIDQPVSGYRWMGVRGRMSTLNGKPTSTVACEDLGLANAYLKSPYYSEDAEFAYDKTVSKVKTVEYDGNCIAYGALASGFSDLVIDSGLDPFDFLAVIPVVEGAGGVITDWQGRDLLWDPNPADPSSGIPDGGFKIVAAGDPIIHSQVIALLADEC</sequence>
<proteinExistence type="inferred from homology"/>
<dbReference type="Pfam" id="PF00459">
    <property type="entry name" value="Inositol_P"/>
    <property type="match status" value="1"/>
</dbReference>
<feature type="binding site" evidence="6">
    <location>
        <position position="99"/>
    </location>
    <ligand>
        <name>Mg(2+)</name>
        <dbReference type="ChEBI" id="CHEBI:18420"/>
        <label>1</label>
        <note>catalytic</note>
    </ligand>
</feature>
<gene>
    <name evidence="7" type="ORF">CCAM_LOCUS40545</name>
</gene>
<dbReference type="Proteomes" id="UP000595140">
    <property type="component" value="Unassembled WGS sequence"/>
</dbReference>
<dbReference type="SUPFAM" id="SSF56655">
    <property type="entry name" value="Carbohydrate phosphatase"/>
    <property type="match status" value="1"/>
</dbReference>
<dbReference type="GO" id="GO:0046872">
    <property type="term" value="F:metal ion binding"/>
    <property type="evidence" value="ECO:0007669"/>
    <property type="project" value="UniProtKB-KW"/>
</dbReference>
<dbReference type="InterPro" id="IPR000760">
    <property type="entry name" value="Inositol_monophosphatase-like"/>
</dbReference>
<dbReference type="GO" id="GO:0000105">
    <property type="term" value="P:L-histidine biosynthetic process"/>
    <property type="evidence" value="ECO:0007669"/>
    <property type="project" value="TreeGrafter"/>
</dbReference>
<dbReference type="EMBL" id="OOIL02006618">
    <property type="protein sequence ID" value="VFQ98769.1"/>
    <property type="molecule type" value="Genomic_DNA"/>
</dbReference>
<feature type="binding site" evidence="6">
    <location>
        <position position="100"/>
    </location>
    <ligand>
        <name>Mg(2+)</name>
        <dbReference type="ChEBI" id="CHEBI:18420"/>
        <label>1</label>
        <note>catalytic</note>
    </ligand>
</feature>
<accession>A0A484NCX9</accession>
<keyword evidence="8" id="KW-1185">Reference proteome</keyword>
<dbReference type="GO" id="GO:0016791">
    <property type="term" value="F:phosphatase activity"/>
    <property type="evidence" value="ECO:0007669"/>
    <property type="project" value="UniProtKB-ARBA"/>
</dbReference>
<dbReference type="OrthoDB" id="1286832at2759"/>
<evidence type="ECO:0000256" key="2">
    <source>
        <dbReference type="ARBA" id="ARBA00009759"/>
    </source>
</evidence>
<dbReference type="InterPro" id="IPR051090">
    <property type="entry name" value="Inositol_monoP_superfamily"/>
</dbReference>
<evidence type="ECO:0000256" key="6">
    <source>
        <dbReference type="PIRSR" id="PIRSR600760-2"/>
    </source>
</evidence>
<protein>
    <recommendedName>
        <fullName evidence="9">Histidinol-phosphatase</fullName>
    </recommendedName>
</protein>
<comment type="cofactor">
    <cofactor evidence="1 6">
        <name>Mg(2+)</name>
        <dbReference type="ChEBI" id="CHEBI:18420"/>
    </cofactor>
</comment>
<dbReference type="PANTHER" id="PTHR43200">
    <property type="entry name" value="PHOSPHATASE"/>
    <property type="match status" value="1"/>
</dbReference>
<evidence type="ECO:0000313" key="7">
    <source>
        <dbReference type="EMBL" id="VFQ98769.1"/>
    </source>
</evidence>
<dbReference type="PANTHER" id="PTHR43200:SF6">
    <property type="entry name" value="3'(2'),5'-BISPHOSPHATE NUCLEOTIDASE"/>
    <property type="match status" value="1"/>
</dbReference>
<keyword evidence="4" id="KW-0378">Hydrolase</keyword>
<organism evidence="7 8">
    <name type="scientific">Cuscuta campestris</name>
    <dbReference type="NCBI Taxonomy" id="132261"/>
    <lineage>
        <taxon>Eukaryota</taxon>
        <taxon>Viridiplantae</taxon>
        <taxon>Streptophyta</taxon>
        <taxon>Embryophyta</taxon>
        <taxon>Tracheophyta</taxon>
        <taxon>Spermatophyta</taxon>
        <taxon>Magnoliopsida</taxon>
        <taxon>eudicotyledons</taxon>
        <taxon>Gunneridae</taxon>
        <taxon>Pentapetalae</taxon>
        <taxon>asterids</taxon>
        <taxon>lamiids</taxon>
        <taxon>Solanales</taxon>
        <taxon>Convolvulaceae</taxon>
        <taxon>Cuscuteae</taxon>
        <taxon>Cuscuta</taxon>
        <taxon>Cuscuta subgen. Grammica</taxon>
        <taxon>Cuscuta sect. Cleistogrammica</taxon>
    </lineage>
</organism>
<evidence type="ECO:0000256" key="5">
    <source>
        <dbReference type="ARBA" id="ARBA00022842"/>
    </source>
</evidence>
<keyword evidence="5 6" id="KW-0460">Magnesium</keyword>
<evidence type="ECO:0000256" key="1">
    <source>
        <dbReference type="ARBA" id="ARBA00001946"/>
    </source>
</evidence>
<feature type="binding site" evidence="6">
    <location>
        <position position="97"/>
    </location>
    <ligand>
        <name>Mg(2+)</name>
        <dbReference type="ChEBI" id="CHEBI:18420"/>
        <label>1</label>
        <note>catalytic</note>
    </ligand>
</feature>
<comment type="similarity">
    <text evidence="2">Belongs to the inositol monophosphatase superfamily.</text>
</comment>
<dbReference type="AlphaFoldDB" id="A0A484NCX9"/>
<dbReference type="Gene3D" id="3.40.190.80">
    <property type="match status" value="1"/>
</dbReference>
<feature type="binding site" evidence="6">
    <location>
        <position position="224"/>
    </location>
    <ligand>
        <name>Mg(2+)</name>
        <dbReference type="ChEBI" id="CHEBI:18420"/>
        <label>1</label>
        <note>catalytic</note>
    </ligand>
</feature>
<evidence type="ECO:0000256" key="3">
    <source>
        <dbReference type="ARBA" id="ARBA00022723"/>
    </source>
</evidence>
<dbReference type="PRINTS" id="PR00377">
    <property type="entry name" value="IMPHPHTASES"/>
</dbReference>
<evidence type="ECO:0000313" key="8">
    <source>
        <dbReference type="Proteomes" id="UP000595140"/>
    </source>
</evidence>
<keyword evidence="3 6" id="KW-0479">Metal-binding</keyword>